<evidence type="ECO:0000313" key="1">
    <source>
        <dbReference type="EMBL" id="MDT9610126.1"/>
    </source>
</evidence>
<organism evidence="1 2">
    <name type="scientific">Lactobacillus crispatus</name>
    <dbReference type="NCBI Taxonomy" id="47770"/>
    <lineage>
        <taxon>Bacteria</taxon>
        <taxon>Bacillati</taxon>
        <taxon>Bacillota</taxon>
        <taxon>Bacilli</taxon>
        <taxon>Lactobacillales</taxon>
        <taxon>Lactobacillaceae</taxon>
        <taxon>Lactobacillus</taxon>
    </lineage>
</organism>
<evidence type="ECO:0000313" key="2">
    <source>
        <dbReference type="Proteomes" id="UP001253287"/>
    </source>
</evidence>
<comment type="caution">
    <text evidence="1">The sequence shown here is derived from an EMBL/GenBank/DDBJ whole genome shotgun (WGS) entry which is preliminary data.</text>
</comment>
<dbReference type="Proteomes" id="UP001253287">
    <property type="component" value="Unassembled WGS sequence"/>
</dbReference>
<gene>
    <name evidence="1" type="ORF">RON39_08370</name>
</gene>
<sequence length="287" mass="32604">MKGLNMLKGKDFMGEVKTKELCSKDKMYVQIEQANAISEVALPNMKNFSADYIDLDKIDFHDKILIGDSNIQKLIRTSQKRGGRYALAINEEYTMELCLTIIPLDRDNLDDLADFSAYELPSSLVEACKQLSDRLLNISDLPVPAKVVYDTYPNTLLHAVAKIEDKSDNLILRKRKIIPGLEWNQRQDIYAYDPKAGNLPKLVGKDIESFAEMLDTDSVDNQRIQQQLFKGRDANASEDLFKKYLAKVGYYLNPSKEDLEAVNEKAGLPKEVNLSQVIDSNLLEIQY</sequence>
<accession>A0AAW8WP09</accession>
<dbReference type="EMBL" id="JAVTXN010000046">
    <property type="protein sequence ID" value="MDT9610126.1"/>
    <property type="molecule type" value="Genomic_DNA"/>
</dbReference>
<proteinExistence type="predicted"/>
<protein>
    <submittedName>
        <fullName evidence="1">Uncharacterized protein</fullName>
    </submittedName>
</protein>
<dbReference type="RefSeq" id="WP_245193657.1">
    <property type="nucleotide sequence ID" value="NZ_JAAUWJ010000035.1"/>
</dbReference>
<dbReference type="AlphaFoldDB" id="A0AAW8WP09"/>
<reference evidence="1" key="1">
    <citation type="submission" date="2023-08" db="EMBL/GenBank/DDBJ databases">
        <title>Lactobacillus from the Female Urinary Tract.</title>
        <authorList>
            <person name="Stegman N."/>
            <person name="Jackson B."/>
            <person name="Steiling M."/>
            <person name="Sedano C."/>
            <person name="Wolfe A."/>
            <person name="Putonti C."/>
        </authorList>
    </citation>
    <scope>NUCLEOTIDE SEQUENCE</scope>
    <source>
        <strain evidence="1">UMB5661</strain>
    </source>
</reference>
<name>A0AAW8WP09_9LACO</name>